<dbReference type="Proteomes" id="UP000297714">
    <property type="component" value="Unassembled WGS sequence"/>
</dbReference>
<proteinExistence type="inferred from homology"/>
<dbReference type="Gene3D" id="1.20.1640.10">
    <property type="entry name" value="Multidrug efflux transporter AcrB transmembrane domain"/>
    <property type="match status" value="1"/>
</dbReference>
<evidence type="ECO:0000256" key="5">
    <source>
        <dbReference type="ARBA" id="ARBA00022927"/>
    </source>
</evidence>
<evidence type="ECO:0000259" key="10">
    <source>
        <dbReference type="Pfam" id="PF02355"/>
    </source>
</evidence>
<comment type="subcellular location">
    <subcellularLocation>
        <location evidence="1 9">Cell membrane</location>
        <topology evidence="1 9">Multi-pass membrane protein</topology>
    </subcellularLocation>
</comment>
<feature type="transmembrane region" description="Helical" evidence="9">
    <location>
        <begin position="14"/>
        <end position="33"/>
    </location>
</feature>
<dbReference type="OrthoDB" id="9805019at2"/>
<accession>A0A4Z0YN59</accession>
<dbReference type="InterPro" id="IPR022645">
    <property type="entry name" value="SecD/SecF_bac"/>
</dbReference>
<organism evidence="11 12">
    <name type="scientific">Caproiciproducens galactitolivorans</name>
    <dbReference type="NCBI Taxonomy" id="642589"/>
    <lineage>
        <taxon>Bacteria</taxon>
        <taxon>Bacillati</taxon>
        <taxon>Bacillota</taxon>
        <taxon>Clostridia</taxon>
        <taxon>Eubacteriales</taxon>
        <taxon>Acutalibacteraceae</taxon>
        <taxon>Caproiciproducens</taxon>
    </lineage>
</organism>
<keyword evidence="8 9" id="KW-0472">Membrane</keyword>
<protein>
    <recommendedName>
        <fullName evidence="9">Protein-export membrane protein SecF</fullName>
    </recommendedName>
</protein>
<comment type="similarity">
    <text evidence="9">Belongs to the SecD/SecF family. SecF subfamily.</text>
</comment>
<dbReference type="InterPro" id="IPR005665">
    <property type="entry name" value="SecF_bac"/>
</dbReference>
<dbReference type="InterPro" id="IPR048634">
    <property type="entry name" value="SecD_SecF_C"/>
</dbReference>
<name>A0A4Z0YN59_9FIRM</name>
<evidence type="ECO:0000256" key="4">
    <source>
        <dbReference type="ARBA" id="ARBA00022692"/>
    </source>
</evidence>
<evidence type="ECO:0000313" key="11">
    <source>
        <dbReference type="EMBL" id="TGJ78082.1"/>
    </source>
</evidence>
<dbReference type="RefSeq" id="WP_135657334.1">
    <property type="nucleotide sequence ID" value="NZ_JAJUFJ010000001.1"/>
</dbReference>
<evidence type="ECO:0000313" key="12">
    <source>
        <dbReference type="Proteomes" id="UP000297714"/>
    </source>
</evidence>
<comment type="caution">
    <text evidence="11">The sequence shown here is derived from an EMBL/GenBank/DDBJ whole genome shotgun (WGS) entry which is preliminary data.</text>
</comment>
<dbReference type="AlphaFoldDB" id="A0A4Z0YN59"/>
<keyword evidence="2 9" id="KW-0813">Transport</keyword>
<dbReference type="InterPro" id="IPR022813">
    <property type="entry name" value="SecD/SecF_arch_bac"/>
</dbReference>
<comment type="function">
    <text evidence="9">Part of the Sec protein translocase complex. Interacts with the SecYEG preprotein conducting channel. SecDF uses the proton motive force (PMF) to complete protein translocation after the ATP-dependent function of SecA.</text>
</comment>
<dbReference type="GO" id="GO:0006605">
    <property type="term" value="P:protein targeting"/>
    <property type="evidence" value="ECO:0007669"/>
    <property type="project" value="UniProtKB-UniRule"/>
</dbReference>
<keyword evidence="4 9" id="KW-0812">Transmembrane</keyword>
<sequence length="319" mass="35495">MKTFNIHFFENRKIYFGISITVMLIGLLFNILFGTQLDIQFKGGAEIKYSFDGKVVQEEVEKIVQDTTKKDVSVRILEDVKSADGKKVKNNVSISFAGSESISVDTQQAIEKALSAKYPNAHFEVVSSSSVNPTMGRNFFIKCLTAVFITCVLLVLYIAFRFRKIGGMSAGVMAVLALLHDVIMVYFTFIIFRIPLNDNFIAVVLTILGYSLNDTIIIYDRIRENRRLMGPKTPYSSLVNTSINQTFTRSLFTAGCTFSSIATVFVVGQLYGITSVTTFALPMMVGVVTGCYSSVCIAGPLYVMWQNHKAKQRETEAKA</sequence>
<feature type="transmembrane region" description="Helical" evidence="9">
    <location>
        <begin position="200"/>
        <end position="219"/>
    </location>
</feature>
<dbReference type="PRINTS" id="PR01755">
    <property type="entry name" value="SECFTRNLCASE"/>
</dbReference>
<dbReference type="EMBL" id="SRMQ01000001">
    <property type="protein sequence ID" value="TGJ78082.1"/>
    <property type="molecule type" value="Genomic_DNA"/>
</dbReference>
<dbReference type="GO" id="GO:0005886">
    <property type="term" value="C:plasma membrane"/>
    <property type="evidence" value="ECO:0007669"/>
    <property type="project" value="UniProtKB-SubCell"/>
</dbReference>
<dbReference type="PANTHER" id="PTHR30081">
    <property type="entry name" value="PROTEIN-EXPORT MEMBRANE PROTEIN SEC"/>
    <property type="match status" value="1"/>
</dbReference>
<dbReference type="Pfam" id="PF02355">
    <property type="entry name" value="SecD_SecF_C"/>
    <property type="match status" value="1"/>
</dbReference>
<feature type="transmembrane region" description="Helical" evidence="9">
    <location>
        <begin position="279"/>
        <end position="303"/>
    </location>
</feature>
<gene>
    <name evidence="9 11" type="primary">secF</name>
    <name evidence="11" type="ORF">CAGA_04950</name>
</gene>
<reference evidence="11 12" key="1">
    <citation type="submission" date="2019-04" db="EMBL/GenBank/DDBJ databases">
        <authorList>
            <person name="Poehlein A."/>
            <person name="Bengelsdorf F.R."/>
            <person name="Duerre P."/>
            <person name="Daniel R."/>
        </authorList>
    </citation>
    <scope>NUCLEOTIDE SEQUENCE [LARGE SCALE GENOMIC DNA]</scope>
    <source>
        <strain evidence="11 12">BS-1</strain>
    </source>
</reference>
<keyword evidence="5 9" id="KW-0653">Protein transport</keyword>
<dbReference type="GO" id="GO:0043952">
    <property type="term" value="P:protein transport by the Sec complex"/>
    <property type="evidence" value="ECO:0007669"/>
    <property type="project" value="UniProtKB-UniRule"/>
</dbReference>
<evidence type="ECO:0000256" key="9">
    <source>
        <dbReference type="HAMAP-Rule" id="MF_01464"/>
    </source>
</evidence>
<comment type="subunit">
    <text evidence="9">Forms a complex with SecD. Part of the essential Sec protein translocation apparatus which comprises SecA, SecYEG and auxiliary proteins SecDF. Other proteins may also be involved.</text>
</comment>
<feature type="transmembrane region" description="Helical" evidence="9">
    <location>
        <begin position="139"/>
        <end position="160"/>
    </location>
</feature>
<evidence type="ECO:0000256" key="1">
    <source>
        <dbReference type="ARBA" id="ARBA00004651"/>
    </source>
</evidence>
<feature type="transmembrane region" description="Helical" evidence="9">
    <location>
        <begin position="251"/>
        <end position="273"/>
    </location>
</feature>
<dbReference type="NCBIfam" id="TIGR00966">
    <property type="entry name" value="transloc_SecF"/>
    <property type="match status" value="1"/>
</dbReference>
<dbReference type="GO" id="GO:0065002">
    <property type="term" value="P:intracellular protein transmembrane transport"/>
    <property type="evidence" value="ECO:0007669"/>
    <property type="project" value="UniProtKB-UniRule"/>
</dbReference>
<dbReference type="HAMAP" id="MF_01464_B">
    <property type="entry name" value="SecF_B"/>
    <property type="match status" value="1"/>
</dbReference>
<dbReference type="SUPFAM" id="SSF82866">
    <property type="entry name" value="Multidrug efflux transporter AcrB transmembrane domain"/>
    <property type="match status" value="1"/>
</dbReference>
<feature type="transmembrane region" description="Helical" evidence="9">
    <location>
        <begin position="172"/>
        <end position="194"/>
    </location>
</feature>
<keyword evidence="6 9" id="KW-1133">Transmembrane helix</keyword>
<keyword evidence="7 9" id="KW-0811">Translocation</keyword>
<dbReference type="PANTHER" id="PTHR30081:SF8">
    <property type="entry name" value="PROTEIN TRANSLOCASE SUBUNIT SECF"/>
    <property type="match status" value="1"/>
</dbReference>
<evidence type="ECO:0000256" key="2">
    <source>
        <dbReference type="ARBA" id="ARBA00022448"/>
    </source>
</evidence>
<dbReference type="GO" id="GO:0015450">
    <property type="term" value="F:protein-transporting ATPase activity"/>
    <property type="evidence" value="ECO:0007669"/>
    <property type="project" value="InterPro"/>
</dbReference>
<evidence type="ECO:0000256" key="8">
    <source>
        <dbReference type="ARBA" id="ARBA00023136"/>
    </source>
</evidence>
<evidence type="ECO:0000256" key="3">
    <source>
        <dbReference type="ARBA" id="ARBA00022475"/>
    </source>
</evidence>
<keyword evidence="3 9" id="KW-1003">Cell membrane</keyword>
<evidence type="ECO:0000256" key="7">
    <source>
        <dbReference type="ARBA" id="ARBA00023010"/>
    </source>
</evidence>
<feature type="domain" description="Protein export membrane protein SecD/SecF C-terminal" evidence="10">
    <location>
        <begin position="120"/>
        <end position="307"/>
    </location>
</feature>
<evidence type="ECO:0000256" key="6">
    <source>
        <dbReference type="ARBA" id="ARBA00022989"/>
    </source>
</evidence>
<keyword evidence="12" id="KW-1185">Reference proteome</keyword>